<keyword evidence="2" id="KW-1185">Reference proteome</keyword>
<evidence type="ECO:0000313" key="2">
    <source>
        <dbReference type="Proteomes" id="UP000024404"/>
    </source>
</evidence>
<sequence length="87" mass="9613">MMLRDQDVDDEDCHLPLSHSFPLENTRICTFTNISRCSSDVYSPNVQTGDSVAVNRRADRIAVGVVFPDSISPASSNYPSSTFPTYP</sequence>
<dbReference type="EnsemblMetazoa" id="OVOC10768.1">
    <property type="protein sequence ID" value="OVOC10768.1"/>
    <property type="gene ID" value="WBGene00247577"/>
</dbReference>
<accession>A0A8R1TK28</accession>
<reference evidence="1" key="2">
    <citation type="submission" date="2022-06" db="UniProtKB">
        <authorList>
            <consortium name="EnsemblMetazoa"/>
        </authorList>
    </citation>
    <scope>IDENTIFICATION</scope>
</reference>
<organism evidence="1 2">
    <name type="scientific">Onchocerca volvulus</name>
    <dbReference type="NCBI Taxonomy" id="6282"/>
    <lineage>
        <taxon>Eukaryota</taxon>
        <taxon>Metazoa</taxon>
        <taxon>Ecdysozoa</taxon>
        <taxon>Nematoda</taxon>
        <taxon>Chromadorea</taxon>
        <taxon>Rhabditida</taxon>
        <taxon>Spirurina</taxon>
        <taxon>Spiruromorpha</taxon>
        <taxon>Filarioidea</taxon>
        <taxon>Onchocercidae</taxon>
        <taxon>Onchocerca</taxon>
    </lineage>
</organism>
<proteinExistence type="predicted"/>
<dbReference type="AlphaFoldDB" id="A0A8R1TK28"/>
<protein>
    <submittedName>
        <fullName evidence="1">Uncharacterized protein</fullName>
    </submittedName>
</protein>
<dbReference type="Proteomes" id="UP000024404">
    <property type="component" value="Unassembled WGS sequence"/>
</dbReference>
<evidence type="ECO:0000313" key="1">
    <source>
        <dbReference type="EnsemblMetazoa" id="OVOC10768.1"/>
    </source>
</evidence>
<reference evidence="2" key="1">
    <citation type="submission" date="2013-10" db="EMBL/GenBank/DDBJ databases">
        <title>Genome sequencing of Onchocerca volvulus.</title>
        <authorList>
            <person name="Cotton J."/>
            <person name="Tsai J."/>
            <person name="Stanley E."/>
            <person name="Tracey A."/>
            <person name="Holroyd N."/>
            <person name="Lustigman S."/>
            <person name="Berriman M."/>
        </authorList>
    </citation>
    <scope>NUCLEOTIDE SEQUENCE</scope>
</reference>
<dbReference type="EMBL" id="CMVM020000345">
    <property type="status" value="NOT_ANNOTATED_CDS"/>
    <property type="molecule type" value="Genomic_DNA"/>
</dbReference>
<name>A0A8R1TK28_ONCVO</name>